<name>A0AAD7DYH1_MYCRO</name>
<gene>
    <name evidence="2" type="ORF">B0H17DRAFT_1045136</name>
</gene>
<evidence type="ECO:0000256" key="1">
    <source>
        <dbReference type="SAM" id="MobiDB-lite"/>
    </source>
</evidence>
<protein>
    <submittedName>
        <fullName evidence="2">Uncharacterized protein</fullName>
    </submittedName>
</protein>
<evidence type="ECO:0000313" key="2">
    <source>
        <dbReference type="EMBL" id="KAJ7701931.1"/>
    </source>
</evidence>
<feature type="region of interest" description="Disordered" evidence="1">
    <location>
        <begin position="162"/>
        <end position="185"/>
    </location>
</feature>
<organism evidence="2 3">
    <name type="scientific">Mycena rosella</name>
    <name type="common">Pink bonnet</name>
    <name type="synonym">Agaricus rosellus</name>
    <dbReference type="NCBI Taxonomy" id="1033263"/>
    <lineage>
        <taxon>Eukaryota</taxon>
        <taxon>Fungi</taxon>
        <taxon>Dikarya</taxon>
        <taxon>Basidiomycota</taxon>
        <taxon>Agaricomycotina</taxon>
        <taxon>Agaricomycetes</taxon>
        <taxon>Agaricomycetidae</taxon>
        <taxon>Agaricales</taxon>
        <taxon>Marasmiineae</taxon>
        <taxon>Mycenaceae</taxon>
        <taxon>Mycena</taxon>
    </lineage>
</organism>
<comment type="caution">
    <text evidence="2">The sequence shown here is derived from an EMBL/GenBank/DDBJ whole genome shotgun (WGS) entry which is preliminary data.</text>
</comment>
<keyword evidence="3" id="KW-1185">Reference proteome</keyword>
<proteinExistence type="predicted"/>
<dbReference type="Proteomes" id="UP001221757">
    <property type="component" value="Unassembled WGS sequence"/>
</dbReference>
<sequence>MPAINTVATSLKPIENCRQCSRSLWDLGASIDLHHFIGRLKRTSERSMTLNSAQKRKWRSGESDQRTQIPLPIFHRNFLNLFNHSTIAGVVLNDESLAKDWNLLIGLKMVGDRAQNSKYDNRLFIISHIALLPRPFSDEEFEGVEWNNGDGSTVENTSEEFFKAARPHSPSPEFRSSSVHHSRQPRYHPLPRFAFIPSARHLR</sequence>
<dbReference type="EMBL" id="JARKIE010000016">
    <property type="protein sequence ID" value="KAJ7701931.1"/>
    <property type="molecule type" value="Genomic_DNA"/>
</dbReference>
<reference evidence="2" key="1">
    <citation type="submission" date="2023-03" db="EMBL/GenBank/DDBJ databases">
        <title>Massive genome expansion in bonnet fungi (Mycena s.s.) driven by repeated elements and novel gene families across ecological guilds.</title>
        <authorList>
            <consortium name="Lawrence Berkeley National Laboratory"/>
            <person name="Harder C.B."/>
            <person name="Miyauchi S."/>
            <person name="Viragh M."/>
            <person name="Kuo A."/>
            <person name="Thoen E."/>
            <person name="Andreopoulos B."/>
            <person name="Lu D."/>
            <person name="Skrede I."/>
            <person name="Drula E."/>
            <person name="Henrissat B."/>
            <person name="Morin E."/>
            <person name="Kohler A."/>
            <person name="Barry K."/>
            <person name="LaButti K."/>
            <person name="Morin E."/>
            <person name="Salamov A."/>
            <person name="Lipzen A."/>
            <person name="Mereny Z."/>
            <person name="Hegedus B."/>
            <person name="Baldrian P."/>
            <person name="Stursova M."/>
            <person name="Weitz H."/>
            <person name="Taylor A."/>
            <person name="Grigoriev I.V."/>
            <person name="Nagy L.G."/>
            <person name="Martin F."/>
            <person name="Kauserud H."/>
        </authorList>
    </citation>
    <scope>NUCLEOTIDE SEQUENCE</scope>
    <source>
        <strain evidence="2">CBHHK067</strain>
    </source>
</reference>
<dbReference type="AlphaFoldDB" id="A0AAD7DYH1"/>
<evidence type="ECO:0000313" key="3">
    <source>
        <dbReference type="Proteomes" id="UP001221757"/>
    </source>
</evidence>
<accession>A0AAD7DYH1</accession>